<dbReference type="Proteomes" id="UP000317977">
    <property type="component" value="Unassembled WGS sequence"/>
</dbReference>
<protein>
    <submittedName>
        <fullName evidence="1">Uncharacterized protein</fullName>
    </submittedName>
</protein>
<evidence type="ECO:0000313" key="1">
    <source>
        <dbReference type="EMBL" id="TWU55645.1"/>
    </source>
</evidence>
<dbReference type="EMBL" id="SJPX01000002">
    <property type="protein sequence ID" value="TWU55645.1"/>
    <property type="molecule type" value="Genomic_DNA"/>
</dbReference>
<keyword evidence="2" id="KW-1185">Reference proteome</keyword>
<reference evidence="1 2" key="1">
    <citation type="submission" date="2019-02" db="EMBL/GenBank/DDBJ databases">
        <title>Deep-cultivation of Planctomycetes and their phenomic and genomic characterization uncovers novel biology.</title>
        <authorList>
            <person name="Wiegand S."/>
            <person name="Jogler M."/>
            <person name="Boedeker C."/>
            <person name="Pinto D."/>
            <person name="Vollmers J."/>
            <person name="Rivas-Marin E."/>
            <person name="Kohn T."/>
            <person name="Peeters S.H."/>
            <person name="Heuer A."/>
            <person name="Rast P."/>
            <person name="Oberbeckmann S."/>
            <person name="Bunk B."/>
            <person name="Jeske O."/>
            <person name="Meyerdierks A."/>
            <person name="Storesund J.E."/>
            <person name="Kallscheuer N."/>
            <person name="Luecker S."/>
            <person name="Lage O.M."/>
            <person name="Pohl T."/>
            <person name="Merkel B.J."/>
            <person name="Hornburger P."/>
            <person name="Mueller R.-W."/>
            <person name="Bruemmer F."/>
            <person name="Labrenz M."/>
            <person name="Spormann A.M."/>
            <person name="Op Den Camp H."/>
            <person name="Overmann J."/>
            <person name="Amann R."/>
            <person name="Jetten M.S.M."/>
            <person name="Mascher T."/>
            <person name="Medema M.H."/>
            <person name="Devos D.P."/>
            <person name="Kaster A.-K."/>
            <person name="Ovreas L."/>
            <person name="Rohde M."/>
            <person name="Galperin M.Y."/>
            <person name="Jogler C."/>
        </authorList>
    </citation>
    <scope>NUCLEOTIDE SEQUENCE [LARGE SCALE GENOMIC DNA]</scope>
    <source>
        <strain evidence="1 2">Poly59</strain>
    </source>
</reference>
<proteinExistence type="predicted"/>
<organism evidence="1 2">
    <name type="scientific">Rubripirellula reticaptiva</name>
    <dbReference type="NCBI Taxonomy" id="2528013"/>
    <lineage>
        <taxon>Bacteria</taxon>
        <taxon>Pseudomonadati</taxon>
        <taxon>Planctomycetota</taxon>
        <taxon>Planctomycetia</taxon>
        <taxon>Pirellulales</taxon>
        <taxon>Pirellulaceae</taxon>
        <taxon>Rubripirellula</taxon>
    </lineage>
</organism>
<name>A0A5C6F3D0_9BACT</name>
<dbReference type="AlphaFoldDB" id="A0A5C6F3D0"/>
<dbReference type="OrthoDB" id="251009at2"/>
<gene>
    <name evidence="1" type="ORF">Poly59_19450</name>
</gene>
<evidence type="ECO:0000313" key="2">
    <source>
        <dbReference type="Proteomes" id="UP000317977"/>
    </source>
</evidence>
<sequence length="285" mass="32981">MTLASLERVEYVEQAFLYKLLRERLADQLPMQELLEQARYELLATCKLPMAIDYLLTELKHSGLMSPAMYKMQHYFTPFQSYLVSQAESDVGRFTMLGALEILESEANFRITEGNPQGMFLFQFEVLCRNRLNYDKGLTAISGDPIFDKDWANWILKLRSQIGLVDFADLLVLASDEYRRQLEAAGEPTDGKGPFLFGQREGVIAIGNRRKDPLFLFAAMQRHLGYPPVPRPKPRDETPELIPALMRRVERLESRIKLMEEERRGGLDITKFYEKHKNNLPDLEV</sequence>
<dbReference type="RefSeq" id="WP_146533798.1">
    <property type="nucleotide sequence ID" value="NZ_SJPX01000002.1"/>
</dbReference>
<comment type="caution">
    <text evidence="1">The sequence shown here is derived from an EMBL/GenBank/DDBJ whole genome shotgun (WGS) entry which is preliminary data.</text>
</comment>
<accession>A0A5C6F3D0</accession>